<feature type="region of interest" description="Disordered" evidence="1">
    <location>
        <begin position="94"/>
        <end position="129"/>
    </location>
</feature>
<dbReference type="OrthoDB" id="119730at2759"/>
<comment type="caution">
    <text evidence="2">The sequence shown here is derived from an EMBL/GenBank/DDBJ whole genome shotgun (WGS) entry which is preliminary data.</text>
</comment>
<organism evidence="2 3">
    <name type="scientific">Phytophthora fragariaefolia</name>
    <dbReference type="NCBI Taxonomy" id="1490495"/>
    <lineage>
        <taxon>Eukaryota</taxon>
        <taxon>Sar</taxon>
        <taxon>Stramenopiles</taxon>
        <taxon>Oomycota</taxon>
        <taxon>Peronosporomycetes</taxon>
        <taxon>Peronosporales</taxon>
        <taxon>Peronosporaceae</taxon>
        <taxon>Phytophthora</taxon>
    </lineage>
</organism>
<evidence type="ECO:0000313" key="3">
    <source>
        <dbReference type="Proteomes" id="UP001165121"/>
    </source>
</evidence>
<protein>
    <submittedName>
        <fullName evidence="2">Unnamed protein product</fullName>
    </submittedName>
</protein>
<reference evidence="2" key="1">
    <citation type="submission" date="2023-04" db="EMBL/GenBank/DDBJ databases">
        <title>Phytophthora fragariaefolia NBRC 109709.</title>
        <authorList>
            <person name="Ichikawa N."/>
            <person name="Sato H."/>
            <person name="Tonouchi N."/>
        </authorList>
    </citation>
    <scope>NUCLEOTIDE SEQUENCE</scope>
    <source>
        <strain evidence="2">NBRC 109709</strain>
    </source>
</reference>
<keyword evidence="3" id="KW-1185">Reference proteome</keyword>
<feature type="compositionally biased region" description="Basic and acidic residues" evidence="1">
    <location>
        <begin position="98"/>
        <end position="129"/>
    </location>
</feature>
<accession>A0A9W6X8W9</accession>
<dbReference type="Proteomes" id="UP001165121">
    <property type="component" value="Unassembled WGS sequence"/>
</dbReference>
<dbReference type="AlphaFoldDB" id="A0A9W6X8W9"/>
<dbReference type="EMBL" id="BSXT01000764">
    <property type="protein sequence ID" value="GMF33753.1"/>
    <property type="molecule type" value="Genomic_DNA"/>
</dbReference>
<proteinExistence type="predicted"/>
<name>A0A9W6X8W9_9STRA</name>
<evidence type="ECO:0000313" key="2">
    <source>
        <dbReference type="EMBL" id="GMF33753.1"/>
    </source>
</evidence>
<evidence type="ECO:0000256" key="1">
    <source>
        <dbReference type="SAM" id="MobiDB-lite"/>
    </source>
</evidence>
<sequence length="193" mass="21949">MGESMWHDHMLMVTKRLRVFVSKNKSADPGGLPSRVKLVLLYVNKWLGAALGHVQVDEPTWWGGFSKAIQATDYASLEWTMSLINTLSQVGSVHPQSRYKDSREHPGTRANQGRREKGLPDDIQRRGEEPCPGFLGGVRCRGGTRDRCGHPKRIHGCPSADTPRRLKDWAQDTYARRRGWNQDQKMGPRKARY</sequence>
<gene>
    <name evidence="2" type="ORF">Pfra01_000845600</name>
</gene>